<dbReference type="AlphaFoldDB" id="A0A381ZQS8"/>
<reference evidence="2" key="1">
    <citation type="submission" date="2018-05" db="EMBL/GenBank/DDBJ databases">
        <authorList>
            <person name="Lanie J.A."/>
            <person name="Ng W.-L."/>
            <person name="Kazmierczak K.M."/>
            <person name="Andrzejewski T.M."/>
            <person name="Davidsen T.M."/>
            <person name="Wayne K.J."/>
            <person name="Tettelin H."/>
            <person name="Glass J.I."/>
            <person name="Rusch D."/>
            <person name="Podicherti R."/>
            <person name="Tsui H.-C.T."/>
            <person name="Winkler M.E."/>
        </authorList>
    </citation>
    <scope>NUCLEOTIDE SEQUENCE</scope>
</reference>
<sequence length="42" mass="5120">MMENFWTWVVLNGLFIFGSILFLYSLFLLWAKRSYEKGKKNK</sequence>
<gene>
    <name evidence="2" type="ORF">METZ01_LOCUS144328</name>
</gene>
<evidence type="ECO:0000256" key="1">
    <source>
        <dbReference type="SAM" id="Phobius"/>
    </source>
</evidence>
<organism evidence="2">
    <name type="scientific">marine metagenome</name>
    <dbReference type="NCBI Taxonomy" id="408172"/>
    <lineage>
        <taxon>unclassified sequences</taxon>
        <taxon>metagenomes</taxon>
        <taxon>ecological metagenomes</taxon>
    </lineage>
</organism>
<name>A0A381ZQS8_9ZZZZ</name>
<feature type="transmembrane region" description="Helical" evidence="1">
    <location>
        <begin position="6"/>
        <end position="31"/>
    </location>
</feature>
<keyword evidence="1" id="KW-1133">Transmembrane helix</keyword>
<accession>A0A381ZQS8</accession>
<keyword evidence="1" id="KW-0472">Membrane</keyword>
<evidence type="ECO:0000313" key="2">
    <source>
        <dbReference type="EMBL" id="SVA91474.1"/>
    </source>
</evidence>
<proteinExistence type="predicted"/>
<dbReference type="EMBL" id="UINC01022246">
    <property type="protein sequence ID" value="SVA91474.1"/>
    <property type="molecule type" value="Genomic_DNA"/>
</dbReference>
<protein>
    <submittedName>
        <fullName evidence="2">Uncharacterized protein</fullName>
    </submittedName>
</protein>
<keyword evidence="1" id="KW-0812">Transmembrane</keyword>